<keyword evidence="1" id="KW-0472">Membrane</keyword>
<dbReference type="PANTHER" id="PTHR44757:SF2">
    <property type="entry name" value="BIOFILM ARCHITECTURE MAINTENANCE PROTEIN MBAA"/>
    <property type="match status" value="1"/>
</dbReference>
<dbReference type="CDD" id="cd01949">
    <property type="entry name" value="GGDEF"/>
    <property type="match status" value="1"/>
</dbReference>
<feature type="domain" description="GGDEF" evidence="4">
    <location>
        <begin position="316"/>
        <end position="449"/>
    </location>
</feature>
<feature type="transmembrane region" description="Helical" evidence="1">
    <location>
        <begin position="203"/>
        <end position="222"/>
    </location>
</feature>
<dbReference type="RefSeq" id="WP_150972518.1">
    <property type="nucleotide sequence ID" value="NZ_VZDO01000018.1"/>
</dbReference>
<dbReference type="InterPro" id="IPR043128">
    <property type="entry name" value="Rev_trsase/Diguanyl_cyclase"/>
</dbReference>
<protein>
    <submittedName>
        <fullName evidence="5">EAL domain-containing protein</fullName>
    </submittedName>
</protein>
<dbReference type="PANTHER" id="PTHR44757">
    <property type="entry name" value="DIGUANYLATE CYCLASE DGCP"/>
    <property type="match status" value="1"/>
</dbReference>
<keyword evidence="1" id="KW-0812">Transmembrane</keyword>
<dbReference type="Pfam" id="PF00563">
    <property type="entry name" value="EAL"/>
    <property type="match status" value="1"/>
</dbReference>
<dbReference type="CDD" id="cd01948">
    <property type="entry name" value="EAL"/>
    <property type="match status" value="1"/>
</dbReference>
<evidence type="ECO:0000259" key="4">
    <source>
        <dbReference type="PROSITE" id="PS50887"/>
    </source>
</evidence>
<dbReference type="Gene3D" id="3.20.20.450">
    <property type="entry name" value="EAL domain"/>
    <property type="match status" value="1"/>
</dbReference>
<dbReference type="SMART" id="SM00304">
    <property type="entry name" value="HAMP"/>
    <property type="match status" value="1"/>
</dbReference>
<dbReference type="PROSITE" id="PS50887">
    <property type="entry name" value="GGDEF"/>
    <property type="match status" value="1"/>
</dbReference>
<dbReference type="PROSITE" id="PS50885">
    <property type="entry name" value="HAMP"/>
    <property type="match status" value="1"/>
</dbReference>
<name>A0A7V7PLP9_9HYPH</name>
<dbReference type="Pfam" id="PF00672">
    <property type="entry name" value="HAMP"/>
    <property type="match status" value="1"/>
</dbReference>
<evidence type="ECO:0000313" key="6">
    <source>
        <dbReference type="Proteomes" id="UP000432089"/>
    </source>
</evidence>
<evidence type="ECO:0000259" key="2">
    <source>
        <dbReference type="PROSITE" id="PS50883"/>
    </source>
</evidence>
<dbReference type="InterPro" id="IPR052155">
    <property type="entry name" value="Biofilm_reg_signaling"/>
</dbReference>
<proteinExistence type="predicted"/>
<dbReference type="SUPFAM" id="SSF55073">
    <property type="entry name" value="Nucleotide cyclase"/>
    <property type="match status" value="1"/>
</dbReference>
<dbReference type="Gene3D" id="6.10.340.10">
    <property type="match status" value="1"/>
</dbReference>
<organism evidence="5 6">
    <name type="scientific">Plantimonas leprariae</name>
    <dbReference type="NCBI Taxonomy" id="2615207"/>
    <lineage>
        <taxon>Bacteria</taxon>
        <taxon>Pseudomonadati</taxon>
        <taxon>Pseudomonadota</taxon>
        <taxon>Alphaproteobacteria</taxon>
        <taxon>Hyphomicrobiales</taxon>
        <taxon>Aurantimonadaceae</taxon>
        <taxon>Plantimonas</taxon>
    </lineage>
</organism>
<dbReference type="NCBIfam" id="TIGR00254">
    <property type="entry name" value="GGDEF"/>
    <property type="match status" value="1"/>
</dbReference>
<dbReference type="SMART" id="SM00052">
    <property type="entry name" value="EAL"/>
    <property type="match status" value="1"/>
</dbReference>
<gene>
    <name evidence="5" type="ORF">F6X38_19175</name>
</gene>
<dbReference type="PROSITE" id="PS50883">
    <property type="entry name" value="EAL"/>
    <property type="match status" value="1"/>
</dbReference>
<dbReference type="SUPFAM" id="SSF141868">
    <property type="entry name" value="EAL domain-like"/>
    <property type="match status" value="1"/>
</dbReference>
<dbReference type="AlphaFoldDB" id="A0A7V7PLP9"/>
<dbReference type="EMBL" id="VZDO01000018">
    <property type="protein sequence ID" value="KAB0677238.1"/>
    <property type="molecule type" value="Genomic_DNA"/>
</dbReference>
<dbReference type="InterPro" id="IPR003660">
    <property type="entry name" value="HAMP_dom"/>
</dbReference>
<evidence type="ECO:0000259" key="3">
    <source>
        <dbReference type="PROSITE" id="PS50885"/>
    </source>
</evidence>
<reference evidence="5 6" key="1">
    <citation type="submission" date="2019-09" db="EMBL/GenBank/DDBJ databases">
        <title>YIM 132180 draft genome.</title>
        <authorList>
            <person name="Zhang K."/>
        </authorList>
    </citation>
    <scope>NUCLEOTIDE SEQUENCE [LARGE SCALE GENOMIC DNA]</scope>
    <source>
        <strain evidence="5 6">YIM 132180</strain>
    </source>
</reference>
<keyword evidence="6" id="KW-1185">Reference proteome</keyword>
<dbReference type="GO" id="GO:0016020">
    <property type="term" value="C:membrane"/>
    <property type="evidence" value="ECO:0007669"/>
    <property type="project" value="InterPro"/>
</dbReference>
<evidence type="ECO:0000313" key="5">
    <source>
        <dbReference type="EMBL" id="KAB0677238.1"/>
    </source>
</evidence>
<dbReference type="InterPro" id="IPR000160">
    <property type="entry name" value="GGDEF_dom"/>
</dbReference>
<dbReference type="SUPFAM" id="SSF158472">
    <property type="entry name" value="HAMP domain-like"/>
    <property type="match status" value="1"/>
</dbReference>
<dbReference type="InterPro" id="IPR029787">
    <property type="entry name" value="Nucleotide_cyclase"/>
</dbReference>
<keyword evidence="1" id="KW-1133">Transmembrane helix</keyword>
<dbReference type="SMART" id="SM00267">
    <property type="entry name" value="GGDEF"/>
    <property type="match status" value="1"/>
</dbReference>
<feature type="domain" description="EAL" evidence="2">
    <location>
        <begin position="458"/>
        <end position="707"/>
    </location>
</feature>
<dbReference type="InterPro" id="IPR035919">
    <property type="entry name" value="EAL_sf"/>
</dbReference>
<dbReference type="GO" id="GO:0007165">
    <property type="term" value="P:signal transduction"/>
    <property type="evidence" value="ECO:0007669"/>
    <property type="project" value="InterPro"/>
</dbReference>
<evidence type="ECO:0000256" key="1">
    <source>
        <dbReference type="SAM" id="Phobius"/>
    </source>
</evidence>
<feature type="domain" description="HAMP" evidence="3">
    <location>
        <begin position="220"/>
        <end position="273"/>
    </location>
</feature>
<dbReference type="Proteomes" id="UP000432089">
    <property type="component" value="Unassembled WGS sequence"/>
</dbReference>
<dbReference type="Gene3D" id="3.30.70.270">
    <property type="match status" value="1"/>
</dbReference>
<dbReference type="InterPro" id="IPR001633">
    <property type="entry name" value="EAL_dom"/>
</dbReference>
<sequence length="724" mass="78405">MLARFRHVSLLYGILAAVTVVLLAVQVPSVWTDVVEERHAVEAAAKRQATAAIDMLEAVHIQAMLHRNRIEDGDPAIDTLNGSMEQFSSASQGTKLWVFMGPKVLDFQRAAGETEIEGPRDAVDEAVVASRQPRQSFEGNQFRLSRPVVLGEGHAASPRCAECHTAMMDITKGEVIGGYGAAVDLTAPLQNWRSGLFRQIGEAIAILIGTLAAIYILLRVAALRPLTRLSQATKRLAAGDTDVAIDLDNRRDAIGAMAGALRIFRDGLVAKRKLEAENEQAQSELRYLASHDTLTGLPNRALFRQRLAEALAANDSSLAVFCLDIDHFKTINDTLGHAAGDKFLQIVAERLRAAVGLNGFAARLGGDEFALVHTTQSGVSAVDDLCQALLAAFKDRVEIEGRKFPLTLSVGIALAPADGRTAEELLQHADVALYRAKGEGRNTYRFFDAQMNEAIAERRELEGDLREAFERGDLELHYQPLVDVGSGTIVAVEALMRWQHPERGWISPAVFIPIAETCGLIVPMGRWLLQTACAQAAMWPGISLSVNLSPAQFRDRDLVPFVAATLAEAKFPAERLEIEITEGLLLDASLKPLETLLALKALGVKIAMDDFGTGYSSLGYLQSFPFDKIKIDRSFVSAIETNPSAAAIVRSVVGLGQSLGMTTTAEGVETAGQMAFLQGERCDQVQGYLLAKPQDPLRLTALLGTWRDGAFTTADKDMSLQATG</sequence>
<dbReference type="Pfam" id="PF00990">
    <property type="entry name" value="GGDEF"/>
    <property type="match status" value="1"/>
</dbReference>
<accession>A0A7V7PLP9</accession>
<dbReference type="CDD" id="cd06225">
    <property type="entry name" value="HAMP"/>
    <property type="match status" value="1"/>
</dbReference>
<comment type="caution">
    <text evidence="5">The sequence shown here is derived from an EMBL/GenBank/DDBJ whole genome shotgun (WGS) entry which is preliminary data.</text>
</comment>